<dbReference type="InterPro" id="IPR004622">
    <property type="entry name" value="DNA_pol_HolB"/>
</dbReference>
<dbReference type="PANTHER" id="PTHR11669">
    <property type="entry name" value="REPLICATION FACTOR C / DNA POLYMERASE III GAMMA-TAU SUBUNIT"/>
    <property type="match status" value="1"/>
</dbReference>
<dbReference type="AlphaFoldDB" id="A4BMM6"/>
<sequence length="357" mass="38934">MSAAQTDHLPWHQPVWDRLAACHRRGRVPHAIAVVGSAGLGKSRLAIRFAQALLCASPRSDGDGCGRCRCCHLQAAGSHPDHYAVHPESEPGGPIKIDQIRRLIEFLMRSSQYGGYRVTLVDPADRMTLAAANSLLKTLEEPPAAAVLILVARQFSQLPATLRSRCRLVQLQPPPAVLAREWLAEHCPEAIGLLALAGGAPLRAMAYAQAGTEGRYAALIADLLAIVEGHRSPVLAAQNWTGIGLRDWIELLQLALAELARAAFTECELDRIPGRADLQTLTERIDHSCLHDYMEEVVATRRILDQPLNEQLVIEDLFIRWRTATRGARLAKDRVSGYAAKVAVGRTSGDSIGLYQG</sequence>
<dbReference type="InterPro" id="IPR050238">
    <property type="entry name" value="DNA_Rep/Repair_Clamp_Loader"/>
</dbReference>
<reference evidence="5 6" key="1">
    <citation type="submission" date="2006-02" db="EMBL/GenBank/DDBJ databases">
        <authorList>
            <person name="Waterbury J."/>
            <person name="Ferriera S."/>
            <person name="Johnson J."/>
            <person name="Kravitz S."/>
            <person name="Halpern A."/>
            <person name="Remington K."/>
            <person name="Beeson K."/>
            <person name="Tran B."/>
            <person name="Rogers Y.-H."/>
            <person name="Friedman R."/>
            <person name="Venter J.C."/>
        </authorList>
    </citation>
    <scope>NUCLEOTIDE SEQUENCE [LARGE SCALE GENOMIC DNA]</scope>
    <source>
        <strain evidence="5 6">Nb-231</strain>
    </source>
</reference>
<dbReference type="Proteomes" id="UP000003374">
    <property type="component" value="Unassembled WGS sequence"/>
</dbReference>
<dbReference type="NCBIfam" id="TIGR00678">
    <property type="entry name" value="holB"/>
    <property type="match status" value="1"/>
</dbReference>
<dbReference type="GO" id="GO:0008408">
    <property type="term" value="F:3'-5' exonuclease activity"/>
    <property type="evidence" value="ECO:0007669"/>
    <property type="project" value="InterPro"/>
</dbReference>
<dbReference type="Gene3D" id="3.40.50.300">
    <property type="entry name" value="P-loop containing nucleotide triphosphate hydrolases"/>
    <property type="match status" value="1"/>
</dbReference>
<keyword evidence="6" id="KW-1185">Reference proteome</keyword>
<dbReference type="PANTHER" id="PTHR11669:SF8">
    <property type="entry name" value="DNA POLYMERASE III SUBUNIT DELTA"/>
    <property type="match status" value="1"/>
</dbReference>
<dbReference type="SUPFAM" id="SSF52540">
    <property type="entry name" value="P-loop containing nucleoside triphosphate hydrolases"/>
    <property type="match status" value="1"/>
</dbReference>
<evidence type="ECO:0000256" key="2">
    <source>
        <dbReference type="ARBA" id="ARBA00022932"/>
    </source>
</evidence>
<evidence type="ECO:0000313" key="6">
    <source>
        <dbReference type="Proteomes" id="UP000003374"/>
    </source>
</evidence>
<dbReference type="STRING" id="314278.NB231_17128"/>
<dbReference type="RefSeq" id="WP_005005035.1">
    <property type="nucleotide sequence ID" value="NZ_CH672427.1"/>
</dbReference>
<dbReference type="SMART" id="SM00382">
    <property type="entry name" value="AAA"/>
    <property type="match status" value="1"/>
</dbReference>
<dbReference type="GO" id="GO:0006261">
    <property type="term" value="P:DNA-templated DNA replication"/>
    <property type="evidence" value="ECO:0007669"/>
    <property type="project" value="TreeGrafter"/>
</dbReference>
<keyword evidence="2" id="KW-0808">Transferase</keyword>
<dbReference type="InterPro" id="IPR027417">
    <property type="entry name" value="P-loop_NTPase"/>
</dbReference>
<dbReference type="EMBL" id="AAOF01000001">
    <property type="protein sequence ID" value="EAR23564.1"/>
    <property type="molecule type" value="Genomic_DNA"/>
</dbReference>
<evidence type="ECO:0000256" key="1">
    <source>
        <dbReference type="ARBA" id="ARBA00012417"/>
    </source>
</evidence>
<name>A4BMM6_9GAMM</name>
<dbReference type="GO" id="GO:0009360">
    <property type="term" value="C:DNA polymerase III complex"/>
    <property type="evidence" value="ECO:0007669"/>
    <property type="project" value="TreeGrafter"/>
</dbReference>
<dbReference type="EC" id="2.7.7.7" evidence="1"/>
<organism evidence="5 6">
    <name type="scientific">Nitrococcus mobilis Nb-231</name>
    <dbReference type="NCBI Taxonomy" id="314278"/>
    <lineage>
        <taxon>Bacteria</taxon>
        <taxon>Pseudomonadati</taxon>
        <taxon>Pseudomonadota</taxon>
        <taxon>Gammaproteobacteria</taxon>
        <taxon>Chromatiales</taxon>
        <taxon>Ectothiorhodospiraceae</taxon>
        <taxon>Nitrococcus</taxon>
    </lineage>
</organism>
<evidence type="ECO:0000259" key="4">
    <source>
        <dbReference type="SMART" id="SM00382"/>
    </source>
</evidence>
<keyword evidence="2" id="KW-0239">DNA-directed DNA polymerase</keyword>
<comment type="caution">
    <text evidence="5">The sequence shown here is derived from an EMBL/GenBank/DDBJ whole genome shotgun (WGS) entry which is preliminary data.</text>
</comment>
<keyword evidence="2" id="KW-0548">Nucleotidyltransferase</keyword>
<dbReference type="OrthoDB" id="9811073at2"/>
<dbReference type="eggNOG" id="COG0470">
    <property type="taxonomic scope" value="Bacteria"/>
</dbReference>
<accession>A4BMM6</accession>
<protein>
    <recommendedName>
        <fullName evidence="1">DNA-directed DNA polymerase</fullName>
        <ecNumber evidence="1">2.7.7.7</ecNumber>
    </recommendedName>
</protein>
<evidence type="ECO:0000256" key="3">
    <source>
        <dbReference type="ARBA" id="ARBA00049244"/>
    </source>
</evidence>
<evidence type="ECO:0000313" key="5">
    <source>
        <dbReference type="EMBL" id="EAR23564.1"/>
    </source>
</evidence>
<dbReference type="Pfam" id="PF13177">
    <property type="entry name" value="DNA_pol3_delta2"/>
    <property type="match status" value="1"/>
</dbReference>
<dbReference type="InterPro" id="IPR003593">
    <property type="entry name" value="AAA+_ATPase"/>
</dbReference>
<feature type="domain" description="AAA+ ATPase" evidence="4">
    <location>
        <begin position="28"/>
        <end position="174"/>
    </location>
</feature>
<comment type="catalytic activity">
    <reaction evidence="3">
        <text>DNA(n) + a 2'-deoxyribonucleoside 5'-triphosphate = DNA(n+1) + diphosphate</text>
        <dbReference type="Rhea" id="RHEA:22508"/>
        <dbReference type="Rhea" id="RHEA-COMP:17339"/>
        <dbReference type="Rhea" id="RHEA-COMP:17340"/>
        <dbReference type="ChEBI" id="CHEBI:33019"/>
        <dbReference type="ChEBI" id="CHEBI:61560"/>
        <dbReference type="ChEBI" id="CHEBI:173112"/>
        <dbReference type="EC" id="2.7.7.7"/>
    </reaction>
</comment>
<proteinExistence type="predicted"/>
<dbReference type="GO" id="GO:0003887">
    <property type="term" value="F:DNA-directed DNA polymerase activity"/>
    <property type="evidence" value="ECO:0007669"/>
    <property type="project" value="UniProtKB-KW"/>
</dbReference>
<dbReference type="HOGENOM" id="CLU_006229_4_3_6"/>
<gene>
    <name evidence="5" type="ORF">NB231_17128</name>
</gene>